<comment type="subcellular location">
    <subcellularLocation>
        <location evidence="1 9">Cell outer membrane</location>
        <topology evidence="1 9">Multi-pass membrane protein</topology>
    </subcellularLocation>
</comment>
<dbReference type="InterPro" id="IPR036942">
    <property type="entry name" value="Beta-barrel_TonB_sf"/>
</dbReference>
<feature type="signal peptide" evidence="13">
    <location>
        <begin position="1"/>
        <end position="27"/>
    </location>
</feature>
<feature type="chain" id="PRO_5046478462" evidence="13">
    <location>
        <begin position="28"/>
        <end position="982"/>
    </location>
</feature>
<comment type="caution">
    <text evidence="16">The sequence shown here is derived from an EMBL/GenBank/DDBJ whole genome shotgun (WGS) entry which is preliminary data.</text>
</comment>
<dbReference type="PROSITE" id="PS00430">
    <property type="entry name" value="TONB_DEPENDENT_REC_1"/>
    <property type="match status" value="1"/>
</dbReference>
<keyword evidence="8 9" id="KW-0998">Cell outer membrane</keyword>
<keyword evidence="3 9" id="KW-1134">Transmembrane beta strand</keyword>
<dbReference type="PANTHER" id="PTHR47234">
    <property type="match status" value="1"/>
</dbReference>
<dbReference type="PANTHER" id="PTHR47234:SF2">
    <property type="entry name" value="TONB-DEPENDENT RECEPTOR"/>
    <property type="match status" value="1"/>
</dbReference>
<evidence type="ECO:0000256" key="6">
    <source>
        <dbReference type="ARBA" id="ARBA00023077"/>
    </source>
</evidence>
<dbReference type="InterPro" id="IPR012910">
    <property type="entry name" value="Plug_dom"/>
</dbReference>
<evidence type="ECO:0000256" key="3">
    <source>
        <dbReference type="ARBA" id="ARBA00022452"/>
    </source>
</evidence>
<reference evidence="17" key="1">
    <citation type="journal article" date="2019" name="Int. J. Syst. Evol. Microbiol.">
        <title>The Global Catalogue of Microorganisms (GCM) 10K type strain sequencing project: providing services to taxonomists for standard genome sequencing and annotation.</title>
        <authorList>
            <consortium name="The Broad Institute Genomics Platform"/>
            <consortium name="The Broad Institute Genome Sequencing Center for Infectious Disease"/>
            <person name="Wu L."/>
            <person name="Ma J."/>
        </authorList>
    </citation>
    <scope>NUCLEOTIDE SEQUENCE [LARGE SCALE GENOMIC DNA]</scope>
    <source>
        <strain evidence="17">KACC 11407</strain>
    </source>
</reference>
<gene>
    <name evidence="16" type="ORF">ACFPN1_14740</name>
</gene>
<keyword evidence="4 9" id="KW-0812">Transmembrane</keyword>
<accession>A0ABW0SQZ8</accession>
<evidence type="ECO:0000313" key="17">
    <source>
        <dbReference type="Proteomes" id="UP001596036"/>
    </source>
</evidence>
<keyword evidence="7 9" id="KW-0472">Membrane</keyword>
<dbReference type="Pfam" id="PF07715">
    <property type="entry name" value="Plug"/>
    <property type="match status" value="1"/>
</dbReference>
<comment type="similarity">
    <text evidence="9 11">Belongs to the TonB-dependent receptor family.</text>
</comment>
<dbReference type="EMBL" id="JBHSNM010000007">
    <property type="protein sequence ID" value="MFC5571319.1"/>
    <property type="molecule type" value="Genomic_DNA"/>
</dbReference>
<dbReference type="Pfam" id="PF00593">
    <property type="entry name" value="TonB_dep_Rec_b-barrel"/>
    <property type="match status" value="1"/>
</dbReference>
<dbReference type="Gene3D" id="2.170.130.10">
    <property type="entry name" value="TonB-dependent receptor, plug domain"/>
    <property type="match status" value="1"/>
</dbReference>
<evidence type="ECO:0000259" key="15">
    <source>
        <dbReference type="Pfam" id="PF07715"/>
    </source>
</evidence>
<dbReference type="InterPro" id="IPR010916">
    <property type="entry name" value="TonB_box_CS"/>
</dbReference>
<evidence type="ECO:0000313" key="16">
    <source>
        <dbReference type="EMBL" id="MFC5571319.1"/>
    </source>
</evidence>
<name>A0ABW0SQZ8_9GAMM</name>
<evidence type="ECO:0000256" key="9">
    <source>
        <dbReference type="PROSITE-ProRule" id="PRU01360"/>
    </source>
</evidence>
<evidence type="ECO:0000256" key="1">
    <source>
        <dbReference type="ARBA" id="ARBA00004571"/>
    </source>
</evidence>
<feature type="domain" description="TonB-dependent receptor-like beta-barrel" evidence="14">
    <location>
        <begin position="403"/>
        <end position="946"/>
    </location>
</feature>
<dbReference type="SUPFAM" id="SSF56935">
    <property type="entry name" value="Porins"/>
    <property type="match status" value="1"/>
</dbReference>
<evidence type="ECO:0000256" key="12">
    <source>
        <dbReference type="SAM" id="MobiDB-lite"/>
    </source>
</evidence>
<keyword evidence="17" id="KW-1185">Reference proteome</keyword>
<evidence type="ECO:0000256" key="8">
    <source>
        <dbReference type="ARBA" id="ARBA00023237"/>
    </source>
</evidence>
<organism evidence="16 17">
    <name type="scientific">Lysobacter yangpyeongensis</name>
    <dbReference type="NCBI Taxonomy" id="346182"/>
    <lineage>
        <taxon>Bacteria</taxon>
        <taxon>Pseudomonadati</taxon>
        <taxon>Pseudomonadota</taxon>
        <taxon>Gammaproteobacteria</taxon>
        <taxon>Lysobacterales</taxon>
        <taxon>Lysobacteraceae</taxon>
        <taxon>Lysobacter</taxon>
    </lineage>
</organism>
<dbReference type="RefSeq" id="WP_386755989.1">
    <property type="nucleotide sequence ID" value="NZ_JBHSNM010000007.1"/>
</dbReference>
<evidence type="ECO:0000259" key="14">
    <source>
        <dbReference type="Pfam" id="PF00593"/>
    </source>
</evidence>
<keyword evidence="16" id="KW-0675">Receptor</keyword>
<evidence type="ECO:0000256" key="7">
    <source>
        <dbReference type="ARBA" id="ARBA00023136"/>
    </source>
</evidence>
<dbReference type="Gene3D" id="2.40.170.20">
    <property type="entry name" value="TonB-dependent receptor, beta-barrel domain"/>
    <property type="match status" value="1"/>
</dbReference>
<evidence type="ECO:0000256" key="11">
    <source>
        <dbReference type="RuleBase" id="RU003357"/>
    </source>
</evidence>
<protein>
    <submittedName>
        <fullName evidence="16">TonB-dependent receptor plug domain-containing protein</fullName>
    </submittedName>
</protein>
<proteinExistence type="inferred from homology"/>
<evidence type="ECO:0000256" key="4">
    <source>
        <dbReference type="ARBA" id="ARBA00022692"/>
    </source>
</evidence>
<evidence type="ECO:0000256" key="5">
    <source>
        <dbReference type="ARBA" id="ARBA00022729"/>
    </source>
</evidence>
<feature type="region of interest" description="Disordered" evidence="12">
    <location>
        <begin position="247"/>
        <end position="266"/>
    </location>
</feature>
<dbReference type="CDD" id="cd01347">
    <property type="entry name" value="ligand_gated_channel"/>
    <property type="match status" value="1"/>
</dbReference>
<dbReference type="InterPro" id="IPR037066">
    <property type="entry name" value="Plug_dom_sf"/>
</dbReference>
<dbReference type="PROSITE" id="PS52016">
    <property type="entry name" value="TONB_DEPENDENT_REC_3"/>
    <property type="match status" value="1"/>
</dbReference>
<keyword evidence="5 13" id="KW-0732">Signal</keyword>
<dbReference type="InterPro" id="IPR000531">
    <property type="entry name" value="Beta-barrel_TonB"/>
</dbReference>
<evidence type="ECO:0000256" key="10">
    <source>
        <dbReference type="PROSITE-ProRule" id="PRU10143"/>
    </source>
</evidence>
<dbReference type="InterPro" id="IPR039426">
    <property type="entry name" value="TonB-dep_rcpt-like"/>
</dbReference>
<sequence length="982" mass="105574">MMKSLRPQRLAKAIQLSLLLSLPAAFASNVAAAQDAPPADQANATTLDTVTVTGSRIKQSNLVTSQPVFILDRQKLEKTGVQTVGEILQQLTASGQALNAKFNSSGNFGYPNDGGGIGAGSAQVDLRNLGSKRVLVLVDGIRWVNESSASGVSGSADVNTIPLAIVERVEVLEDGASAIYGSDAIAGVVNIITRRNFDGAEAHAYYGEYEDGGETTEASVTLGGGGERFNAVFGASYYEQKKISSGSWEQSSFPTPGTGLRGGSSGTPQGRYTFCDPSIADPTQYGFCDPAGEMWFDLTLNDGTTTPAWDPNDPTGGTYHNFSGADRFNFAPYNLLLTPSKRKALFTSLNYDLTDNVRLHAKAMYNNRTSTNQAAPEPIFVGPFAGTGGIADTVIVHADNPYNPFGITLDPASNFGWVTRRPVEVGPRIFNQDVDTSYFNLGLDGTFAVGEHSFSWDVNGVHSENKAQQHFFNGYNVAKIKLALGDPAVCALVPGCVPLDLFGGQGRPMTQEMIDWIRTEQIDASKQTLDLLQANITGDLFNIGDRTAGFAAGVEHRKYRGEFNPDPLRRTGESQDSFAAAVSADYKVDEIYAEANFPVLASLELNAAVRYSDYSTFGDATTGKVGFRWQPVEDLVFRGTYSEGFRAPNLGELYGLTQFGATLVDPCGPTGTLVVDASDGLNTTPLETACRAQGVPNGFEQANTQITTFTGGNPDLQPEESDSYTVGMVYSPSWAEGLSWSDKLDFELSYYNHEVDGAIQARDLQALLESCLAAGGLPTSSPSCAVFSRGPSGNLNPPNNFLDNLGTIKTDGMDVKVNWRSPEWGWGRLTAGLQATTVFKYEAVDVDGFKSQREEGVEVNDSAIPEWQTNLQVGWSKGDWDVSWTSRYISSVKEACSNVPVAEAPGCMGGVEFNDLGSTTYHDLQVGWKNAFTLDGLKLSLGVNNIFGKEPPVCLTCSLNGYDAGTYDLPGSFWYVSADYRF</sequence>
<feature type="domain" description="TonB-dependent receptor plug" evidence="15">
    <location>
        <begin position="64"/>
        <end position="188"/>
    </location>
</feature>
<dbReference type="Proteomes" id="UP001596036">
    <property type="component" value="Unassembled WGS sequence"/>
</dbReference>
<keyword evidence="6 10" id="KW-0798">TonB box</keyword>
<keyword evidence="2 9" id="KW-0813">Transport</keyword>
<feature type="short sequence motif" description="TonB box" evidence="10">
    <location>
        <begin position="49"/>
        <end position="55"/>
    </location>
</feature>
<evidence type="ECO:0000256" key="13">
    <source>
        <dbReference type="SAM" id="SignalP"/>
    </source>
</evidence>
<evidence type="ECO:0000256" key="2">
    <source>
        <dbReference type="ARBA" id="ARBA00022448"/>
    </source>
</evidence>